<dbReference type="AlphaFoldDB" id="A0A399D156"/>
<dbReference type="SUPFAM" id="SSF56954">
    <property type="entry name" value="Outer membrane efflux proteins (OEP)"/>
    <property type="match status" value="1"/>
</dbReference>
<dbReference type="PANTHER" id="PTHR30026">
    <property type="entry name" value="OUTER MEMBRANE PROTEIN TOLC"/>
    <property type="match status" value="1"/>
</dbReference>
<protein>
    <submittedName>
        <fullName evidence="9">TolC family protein</fullName>
    </submittedName>
</protein>
<comment type="similarity">
    <text evidence="2">Belongs to the outer membrane factor (OMF) (TC 1.B.17) family.</text>
</comment>
<evidence type="ECO:0000256" key="7">
    <source>
        <dbReference type="ARBA" id="ARBA00023237"/>
    </source>
</evidence>
<keyword evidence="8" id="KW-0732">Signal</keyword>
<gene>
    <name evidence="9" type="ORF">D1164_16190</name>
</gene>
<dbReference type="Proteomes" id="UP000266441">
    <property type="component" value="Unassembled WGS sequence"/>
</dbReference>
<reference evidence="9 10" key="1">
    <citation type="journal article" date="2015" name="Int. J. Syst. Evol. Microbiol.">
        <title>Mariniphaga sediminis sp. nov., isolated from coastal sediment.</title>
        <authorList>
            <person name="Wang F.Q."/>
            <person name="Shen Q.Y."/>
            <person name="Chen G.J."/>
            <person name="Du Z.J."/>
        </authorList>
    </citation>
    <scope>NUCLEOTIDE SEQUENCE [LARGE SCALE GENOMIC DNA]</scope>
    <source>
        <strain evidence="9 10">SY21</strain>
    </source>
</reference>
<dbReference type="GO" id="GO:0015288">
    <property type="term" value="F:porin activity"/>
    <property type="evidence" value="ECO:0007669"/>
    <property type="project" value="TreeGrafter"/>
</dbReference>
<organism evidence="9 10">
    <name type="scientific">Mariniphaga sediminis</name>
    <dbReference type="NCBI Taxonomy" id="1628158"/>
    <lineage>
        <taxon>Bacteria</taxon>
        <taxon>Pseudomonadati</taxon>
        <taxon>Bacteroidota</taxon>
        <taxon>Bacteroidia</taxon>
        <taxon>Marinilabiliales</taxon>
        <taxon>Prolixibacteraceae</taxon>
        <taxon>Mariniphaga</taxon>
    </lineage>
</organism>
<dbReference type="InterPro" id="IPR003423">
    <property type="entry name" value="OMP_efflux"/>
</dbReference>
<evidence type="ECO:0000256" key="8">
    <source>
        <dbReference type="SAM" id="SignalP"/>
    </source>
</evidence>
<evidence type="ECO:0000313" key="9">
    <source>
        <dbReference type="EMBL" id="RIH64100.1"/>
    </source>
</evidence>
<dbReference type="GO" id="GO:1990281">
    <property type="term" value="C:efflux pump complex"/>
    <property type="evidence" value="ECO:0007669"/>
    <property type="project" value="TreeGrafter"/>
</dbReference>
<dbReference type="OrthoDB" id="976750at2"/>
<dbReference type="InterPro" id="IPR051906">
    <property type="entry name" value="TolC-like"/>
</dbReference>
<evidence type="ECO:0000256" key="2">
    <source>
        <dbReference type="ARBA" id="ARBA00007613"/>
    </source>
</evidence>
<feature type="chain" id="PRO_5017230509" evidence="8">
    <location>
        <begin position="19"/>
        <end position="421"/>
    </location>
</feature>
<evidence type="ECO:0000313" key="10">
    <source>
        <dbReference type="Proteomes" id="UP000266441"/>
    </source>
</evidence>
<keyword evidence="3" id="KW-0813">Transport</keyword>
<keyword evidence="4" id="KW-1134">Transmembrane beta strand</keyword>
<dbReference type="Gene3D" id="1.20.1600.10">
    <property type="entry name" value="Outer membrane efflux proteins (OEP)"/>
    <property type="match status" value="1"/>
</dbReference>
<evidence type="ECO:0000256" key="5">
    <source>
        <dbReference type="ARBA" id="ARBA00022692"/>
    </source>
</evidence>
<keyword evidence="10" id="KW-1185">Reference proteome</keyword>
<proteinExistence type="inferred from homology"/>
<dbReference type="GO" id="GO:0009279">
    <property type="term" value="C:cell outer membrane"/>
    <property type="evidence" value="ECO:0007669"/>
    <property type="project" value="UniProtKB-SubCell"/>
</dbReference>
<evidence type="ECO:0000256" key="4">
    <source>
        <dbReference type="ARBA" id="ARBA00022452"/>
    </source>
</evidence>
<dbReference type="Pfam" id="PF02321">
    <property type="entry name" value="OEP"/>
    <property type="match status" value="1"/>
</dbReference>
<dbReference type="GO" id="GO:0015562">
    <property type="term" value="F:efflux transmembrane transporter activity"/>
    <property type="evidence" value="ECO:0007669"/>
    <property type="project" value="InterPro"/>
</dbReference>
<sequence>MKTVLLLILLLNVTTIFAQPAVSLDDCYTWARENYPNLKQVEIWQEITSLKMENIQTNYLPQVMLNGQATYQSDVTKVDISMPGISIPSVSNDQYKAYAELKQSIWDGGITAASAKMEEAVLQSTLCQVEVELYKLNEQVSQAFFTALAMDKQKEVLAAQKKVLLEKLKAVQSGVENQMLEKTSVLVLEAEILNLEQNELQLEAGKRTAIQMLSILTGITIDKSTELKYNTTQINAQSQLSRPELELFEAQKTTLEKQNDLLTKSRNPKIFGFGQAGYGRPGLNMLNENFDAYYVVGLGVSWNAFDWKKTSRQKQVLRLQSEMISKQEETFNQNISLLLAQQNEQIGKLEELLKTDSRMVTLRTEIAQSSASKLENETITTTDYIQDVQAETIAKLNAELHRIQLNEAKEKYNLIKGKGVQ</sequence>
<dbReference type="RefSeq" id="WP_119350932.1">
    <property type="nucleotide sequence ID" value="NZ_QWET01000013.1"/>
</dbReference>
<evidence type="ECO:0000256" key="3">
    <source>
        <dbReference type="ARBA" id="ARBA00022448"/>
    </source>
</evidence>
<evidence type="ECO:0000256" key="6">
    <source>
        <dbReference type="ARBA" id="ARBA00023136"/>
    </source>
</evidence>
<comment type="subcellular location">
    <subcellularLocation>
        <location evidence="1">Cell outer membrane</location>
    </subcellularLocation>
</comment>
<dbReference type="EMBL" id="QWET01000013">
    <property type="protein sequence ID" value="RIH64100.1"/>
    <property type="molecule type" value="Genomic_DNA"/>
</dbReference>
<accession>A0A399D156</accession>
<keyword evidence="6" id="KW-0472">Membrane</keyword>
<keyword evidence="5" id="KW-0812">Transmembrane</keyword>
<keyword evidence="7" id="KW-0998">Cell outer membrane</keyword>
<comment type="caution">
    <text evidence="9">The sequence shown here is derived from an EMBL/GenBank/DDBJ whole genome shotgun (WGS) entry which is preliminary data.</text>
</comment>
<name>A0A399D156_9BACT</name>
<dbReference type="PANTHER" id="PTHR30026:SF20">
    <property type="entry name" value="OUTER MEMBRANE PROTEIN TOLC"/>
    <property type="match status" value="1"/>
</dbReference>
<feature type="signal peptide" evidence="8">
    <location>
        <begin position="1"/>
        <end position="18"/>
    </location>
</feature>
<evidence type="ECO:0000256" key="1">
    <source>
        <dbReference type="ARBA" id="ARBA00004442"/>
    </source>
</evidence>